<dbReference type="InterPro" id="IPR013785">
    <property type="entry name" value="Aldolase_TIM"/>
</dbReference>
<accession>N9SRH6</accession>
<dbReference type="PATRIC" id="fig|1188234.3.peg.289"/>
<dbReference type="Gene3D" id="3.20.20.70">
    <property type="entry name" value="Aldolase class I"/>
    <property type="match status" value="1"/>
</dbReference>
<dbReference type="OrthoDB" id="9803995at2"/>
<sequence length="282" mass="31881">MIVNAKEILNNAYKNQDVVFQININNLEWAKNILLAANELKKPIILGVTPNAAKYFGGYHVCYNLVNSLILDLKIKIPVCLHLDHGNFDDCLKAIAANFSSIMFDGSRLPFEKNLKLSKKILEICHKKNLSVECEIGRIGGHEDNIISKVAYTDINEAIQFKKIGVDMLAIGIGNIHGQYPKNWQGINFKLLKKINKKLNIPLVLHGGSGIDKKDLKKCIENGIAKININTELQIANAKAIENFIKNNDIMKNKNYNPRKLYKLANKSIFNKTKEILQRFLN</sequence>
<evidence type="ECO:0000313" key="4">
    <source>
        <dbReference type="EMBL" id="ENY53969.1"/>
    </source>
</evidence>
<dbReference type="NCBIfam" id="TIGR00167">
    <property type="entry name" value="cbbA"/>
    <property type="match status" value="1"/>
</dbReference>
<proteinExistence type="predicted"/>
<feature type="binding site" evidence="3">
    <location>
        <position position="177"/>
    </location>
    <ligand>
        <name>Zn(2+)</name>
        <dbReference type="ChEBI" id="CHEBI:29105"/>
        <label>1</label>
        <note>catalytic</note>
    </ligand>
</feature>
<dbReference type="EMBL" id="AMWK01000006">
    <property type="protein sequence ID" value="ENY53969.1"/>
    <property type="molecule type" value="Genomic_DNA"/>
</dbReference>
<dbReference type="GO" id="GO:0016832">
    <property type="term" value="F:aldehyde-lyase activity"/>
    <property type="evidence" value="ECO:0007669"/>
    <property type="project" value="InterPro"/>
</dbReference>
<dbReference type="SUPFAM" id="SSF51569">
    <property type="entry name" value="Aldolase"/>
    <property type="match status" value="1"/>
</dbReference>
<dbReference type="InterPro" id="IPR000771">
    <property type="entry name" value="FBA_II"/>
</dbReference>
<dbReference type="PANTHER" id="PTHR30304:SF0">
    <property type="entry name" value="D-TAGATOSE-1,6-BISPHOSPHATE ALDOLASE SUBUNIT GATY-RELATED"/>
    <property type="match status" value="1"/>
</dbReference>
<evidence type="ECO:0000256" key="2">
    <source>
        <dbReference type="PIRSR" id="PIRSR001359-2"/>
    </source>
</evidence>
<dbReference type="RefSeq" id="WP_002881365.1">
    <property type="nucleotide sequence ID" value="NZ_AMWK01000006.1"/>
</dbReference>
<feature type="binding site" evidence="3">
    <location>
        <position position="135"/>
    </location>
    <ligand>
        <name>Zn(2+)</name>
        <dbReference type="ChEBI" id="CHEBI:29105"/>
        <label>2</label>
    </ligand>
</feature>
<dbReference type="AlphaFoldDB" id="N9SRH6"/>
<dbReference type="CDD" id="cd00947">
    <property type="entry name" value="TBP_aldolase_IIB"/>
    <property type="match status" value="1"/>
</dbReference>
<gene>
    <name evidence="4" type="primary">fba</name>
    <name evidence="4" type="ORF">MALK_3120</name>
</gene>
<dbReference type="eggNOG" id="COG0191">
    <property type="taxonomic scope" value="Bacteria"/>
</dbReference>
<protein>
    <submittedName>
        <fullName evidence="4">Fructose-bisphosphate aldolase</fullName>
    </submittedName>
</protein>
<feature type="active site" description="Proton donor" evidence="1">
    <location>
        <position position="84"/>
    </location>
</feature>
<feature type="binding site" evidence="3">
    <location>
        <position position="206"/>
    </location>
    <ligand>
        <name>Zn(2+)</name>
        <dbReference type="ChEBI" id="CHEBI:29105"/>
        <label>1</label>
        <note>catalytic</note>
    </ligand>
</feature>
<organism evidence="4 5">
    <name type="scientific">Metamycoplasma alkalescens 14918</name>
    <dbReference type="NCBI Taxonomy" id="1188234"/>
    <lineage>
        <taxon>Bacteria</taxon>
        <taxon>Bacillati</taxon>
        <taxon>Mycoplasmatota</taxon>
        <taxon>Mycoplasmoidales</taxon>
        <taxon>Metamycoplasmataceae</taxon>
        <taxon>Metamycoplasma</taxon>
    </lineage>
</organism>
<evidence type="ECO:0000256" key="3">
    <source>
        <dbReference type="PIRSR" id="PIRSR001359-3"/>
    </source>
</evidence>
<name>N9SRH6_9BACT</name>
<reference evidence="4 5" key="1">
    <citation type="journal article" date="2013" name="Genome Announc.">
        <title>Draft Genome Sequences of Mycoplasma alkalescens, Mycoplasma arginini, and Mycoplasma bovigenitalium, Three Species with Equivocal Pathogenic Status for Cattle.</title>
        <authorList>
            <person name="Manso-Silvan L."/>
            <person name="Tardy F."/>
            <person name="Baranowski E."/>
            <person name="Barre A."/>
            <person name="Blanchard A."/>
            <person name="Breton M."/>
            <person name="Couture C."/>
            <person name="Citti C."/>
            <person name="Dordet-Frisoni E."/>
            <person name="Dupuy V."/>
            <person name="Gaurivaud P."/>
            <person name="Jacob D."/>
            <person name="Lemaitre C."/>
            <person name="Nikolski M."/>
            <person name="Nouvel L.X."/>
            <person name="Poumarat F."/>
            <person name="Thebault P."/>
            <person name="Theil S."/>
            <person name="Thiaucourt F."/>
            <person name="Sirand-Pugnet P."/>
        </authorList>
    </citation>
    <scope>NUCLEOTIDE SEQUENCE [LARGE SCALE GENOMIC DNA]</scope>
    <source>
        <strain evidence="4 5">14918</strain>
    </source>
</reference>
<feature type="binding site" evidence="2">
    <location>
        <begin position="228"/>
        <end position="231"/>
    </location>
    <ligand>
        <name>dihydroxyacetone phosphate</name>
        <dbReference type="ChEBI" id="CHEBI:57642"/>
    </ligand>
</feature>
<dbReference type="PROSITE" id="PS00806">
    <property type="entry name" value="ALDOLASE_CLASS_II_2"/>
    <property type="match status" value="1"/>
</dbReference>
<dbReference type="GO" id="GO:0005975">
    <property type="term" value="P:carbohydrate metabolic process"/>
    <property type="evidence" value="ECO:0007669"/>
    <property type="project" value="InterPro"/>
</dbReference>
<comment type="caution">
    <text evidence="4">The sequence shown here is derived from an EMBL/GenBank/DDBJ whole genome shotgun (WGS) entry which is preliminary data.</text>
</comment>
<feature type="binding site" evidence="2">
    <location>
        <position position="178"/>
    </location>
    <ligand>
        <name>dihydroxyacetone phosphate</name>
        <dbReference type="ChEBI" id="CHEBI:57642"/>
    </ligand>
</feature>
<keyword evidence="5" id="KW-1185">Reference proteome</keyword>
<evidence type="ECO:0000313" key="5">
    <source>
        <dbReference type="Proteomes" id="UP000013137"/>
    </source>
</evidence>
<keyword evidence="3" id="KW-0479">Metal-binding</keyword>
<dbReference type="Proteomes" id="UP000013137">
    <property type="component" value="Unassembled WGS sequence"/>
</dbReference>
<dbReference type="InterPro" id="IPR050246">
    <property type="entry name" value="Class_II_FBP_aldolase"/>
</dbReference>
<feature type="binding site" evidence="3">
    <location>
        <position position="105"/>
    </location>
    <ligand>
        <name>Zn(2+)</name>
        <dbReference type="ChEBI" id="CHEBI:29105"/>
        <label>2</label>
    </ligand>
</feature>
<dbReference type="PANTHER" id="PTHR30304">
    <property type="entry name" value="D-TAGATOSE-1,6-BISPHOSPHATE ALDOLASE"/>
    <property type="match status" value="1"/>
</dbReference>
<evidence type="ECO:0000256" key="1">
    <source>
        <dbReference type="PIRSR" id="PIRSR001359-1"/>
    </source>
</evidence>
<dbReference type="GO" id="GO:0008270">
    <property type="term" value="F:zinc ion binding"/>
    <property type="evidence" value="ECO:0007669"/>
    <property type="project" value="InterPro"/>
</dbReference>
<comment type="cofactor">
    <cofactor evidence="3">
        <name>Zn(2+)</name>
        <dbReference type="ChEBI" id="CHEBI:29105"/>
    </cofactor>
    <text evidence="3">Binds 2 Zn(2+) ions per subunit. One is catalytic and the other provides a structural contribution.</text>
</comment>
<dbReference type="PIRSF" id="PIRSF001359">
    <property type="entry name" value="F_bP_aldolase_II"/>
    <property type="match status" value="1"/>
</dbReference>
<dbReference type="Pfam" id="PF01116">
    <property type="entry name" value="F_bP_aldolase"/>
    <property type="match status" value="1"/>
</dbReference>
<feature type="binding site" evidence="3">
    <location>
        <position position="85"/>
    </location>
    <ligand>
        <name>Zn(2+)</name>
        <dbReference type="ChEBI" id="CHEBI:29105"/>
        <label>1</label>
        <note>catalytic</note>
    </ligand>
</feature>
<keyword evidence="3" id="KW-0862">Zinc</keyword>
<feature type="binding site" evidence="2">
    <location>
        <begin position="207"/>
        <end position="209"/>
    </location>
    <ligand>
        <name>dihydroxyacetone phosphate</name>
        <dbReference type="ChEBI" id="CHEBI:57642"/>
    </ligand>
</feature>